<dbReference type="Proteomes" id="UP001063166">
    <property type="component" value="Unassembled WGS sequence"/>
</dbReference>
<proteinExistence type="predicted"/>
<organism evidence="1 2">
    <name type="scientific">Lyophyllum shimeji</name>
    <name type="common">Hon-shimeji</name>
    <name type="synonym">Tricholoma shimeji</name>
    <dbReference type="NCBI Taxonomy" id="47721"/>
    <lineage>
        <taxon>Eukaryota</taxon>
        <taxon>Fungi</taxon>
        <taxon>Dikarya</taxon>
        <taxon>Basidiomycota</taxon>
        <taxon>Agaricomycotina</taxon>
        <taxon>Agaricomycetes</taxon>
        <taxon>Agaricomycetidae</taxon>
        <taxon>Agaricales</taxon>
        <taxon>Tricholomatineae</taxon>
        <taxon>Lyophyllaceae</taxon>
        <taxon>Lyophyllum</taxon>
    </lineage>
</organism>
<evidence type="ECO:0000313" key="2">
    <source>
        <dbReference type="Proteomes" id="UP001063166"/>
    </source>
</evidence>
<protein>
    <submittedName>
        <fullName evidence="1">Uncharacterized protein</fullName>
    </submittedName>
</protein>
<reference evidence="1" key="1">
    <citation type="submission" date="2022-07" db="EMBL/GenBank/DDBJ databases">
        <title>The genome of Lyophyllum shimeji provides insight into the initial evolution of ectomycorrhizal fungal genome.</title>
        <authorList>
            <person name="Kobayashi Y."/>
            <person name="Shibata T."/>
            <person name="Hirakawa H."/>
            <person name="Shigenobu S."/>
            <person name="Nishiyama T."/>
            <person name="Yamada A."/>
            <person name="Hasebe M."/>
            <person name="Kawaguchi M."/>
        </authorList>
    </citation>
    <scope>NUCLEOTIDE SEQUENCE</scope>
    <source>
        <strain evidence="1">AT787</strain>
    </source>
</reference>
<comment type="caution">
    <text evidence="1">The sequence shown here is derived from an EMBL/GenBank/DDBJ whole genome shotgun (WGS) entry which is preliminary data.</text>
</comment>
<dbReference type="EMBL" id="BRPK01000001">
    <property type="protein sequence ID" value="GLB34417.1"/>
    <property type="molecule type" value="Genomic_DNA"/>
</dbReference>
<keyword evidence="2" id="KW-1185">Reference proteome</keyword>
<gene>
    <name evidence="1" type="ORF">LshimejAT787_0113010</name>
</gene>
<accession>A0A9P3PEF5</accession>
<dbReference type="AlphaFoldDB" id="A0A9P3PEF5"/>
<sequence>MFPFPSKEVRTESAISTSSRDRWTGICRRPLQFRQTLVDMVDFAEDCTCLTRKEPIFTLSTCRVPRSRCLFLEMAEYVVSMSGWNRGERWEVSVTKSHDFVGGRTVAVAREKY</sequence>
<evidence type="ECO:0000313" key="1">
    <source>
        <dbReference type="EMBL" id="GLB34417.1"/>
    </source>
</evidence>
<name>A0A9P3PEF5_LYOSH</name>